<keyword evidence="3" id="KW-1185">Reference proteome</keyword>
<dbReference type="EMBL" id="OAOP01000010">
    <property type="protein sequence ID" value="SNX74858.1"/>
    <property type="molecule type" value="Genomic_DNA"/>
</dbReference>
<dbReference type="PANTHER" id="PTHR43415">
    <property type="entry name" value="SPERMIDINE N(1)-ACETYLTRANSFERASE"/>
    <property type="match status" value="1"/>
</dbReference>
<dbReference type="OrthoDB" id="9795206at2"/>
<evidence type="ECO:0000313" key="2">
    <source>
        <dbReference type="EMBL" id="SNX74858.1"/>
    </source>
</evidence>
<feature type="domain" description="N-acetyltransferase" evidence="1">
    <location>
        <begin position="7"/>
        <end position="167"/>
    </location>
</feature>
<sequence>MNSIEKYQLQDIEEGQLEVVLKWRNSEHIRKYMYSDDYITFEDHVNWFKNIKKDTSKIAKLLMYDGNPIGFVQFTNIDERNSKCYWGFYIGEKNAPPGSGTALGLLALHYIFEEFPIRKLCAEVLDFNTVSLNYHKKFGFIEEGRFIKHVFKNDRYVDVISMALFKDKWSERKQILTEG</sequence>
<protein>
    <submittedName>
        <fullName evidence="2">UDP-4-amino-4,6-dideoxy-N-acetyl-beta-L-altrosamine N-acetyltransferase</fullName>
    </submittedName>
</protein>
<reference evidence="2 3" key="1">
    <citation type="submission" date="2017-08" db="EMBL/GenBank/DDBJ databases">
        <authorList>
            <person name="de Groot N.N."/>
        </authorList>
    </citation>
    <scope>NUCLEOTIDE SEQUENCE [LARGE SCALE GENOMIC DNA]</scope>
    <source>
        <strain evidence="2 3">JC228</strain>
    </source>
</reference>
<keyword evidence="2" id="KW-0808">Transferase</keyword>
<gene>
    <name evidence="2" type="ORF">SAMN05877753_110124</name>
</gene>
<proteinExistence type="predicted"/>
<dbReference type="PROSITE" id="PS51186">
    <property type="entry name" value="GNAT"/>
    <property type="match status" value="1"/>
</dbReference>
<evidence type="ECO:0000259" key="1">
    <source>
        <dbReference type="PROSITE" id="PS51186"/>
    </source>
</evidence>
<dbReference type="PANTHER" id="PTHR43415:SF3">
    <property type="entry name" value="GNAT-FAMILY ACETYLTRANSFERASE"/>
    <property type="match status" value="1"/>
</dbReference>
<name>A0A285D6H9_9BACI</name>
<dbReference type="Proteomes" id="UP000219546">
    <property type="component" value="Unassembled WGS sequence"/>
</dbReference>
<evidence type="ECO:0000313" key="3">
    <source>
        <dbReference type="Proteomes" id="UP000219546"/>
    </source>
</evidence>
<accession>A0A285D6H9</accession>
<dbReference type="Gene3D" id="3.40.630.30">
    <property type="match status" value="1"/>
</dbReference>
<dbReference type="Pfam" id="PF13302">
    <property type="entry name" value="Acetyltransf_3"/>
    <property type="match status" value="1"/>
</dbReference>
<dbReference type="InterPro" id="IPR000182">
    <property type="entry name" value="GNAT_dom"/>
</dbReference>
<dbReference type="AlphaFoldDB" id="A0A285D6H9"/>
<organism evidence="2 3">
    <name type="scientific">Bacillus oleivorans</name>
    <dbReference type="NCBI Taxonomy" id="1448271"/>
    <lineage>
        <taxon>Bacteria</taxon>
        <taxon>Bacillati</taxon>
        <taxon>Bacillota</taxon>
        <taxon>Bacilli</taxon>
        <taxon>Bacillales</taxon>
        <taxon>Bacillaceae</taxon>
        <taxon>Bacillus</taxon>
    </lineage>
</organism>
<dbReference type="NCBIfam" id="TIGR03585">
    <property type="entry name" value="PseH"/>
    <property type="match status" value="1"/>
</dbReference>
<dbReference type="InterPro" id="IPR020036">
    <property type="entry name" value="PseH"/>
</dbReference>
<dbReference type="SUPFAM" id="SSF55729">
    <property type="entry name" value="Acyl-CoA N-acyltransferases (Nat)"/>
    <property type="match status" value="1"/>
</dbReference>
<dbReference type="InterPro" id="IPR016181">
    <property type="entry name" value="Acyl_CoA_acyltransferase"/>
</dbReference>
<dbReference type="RefSeq" id="WP_097160164.1">
    <property type="nucleotide sequence ID" value="NZ_JBEPMQ010000011.1"/>
</dbReference>
<dbReference type="GO" id="GO:0016747">
    <property type="term" value="F:acyltransferase activity, transferring groups other than amino-acyl groups"/>
    <property type="evidence" value="ECO:0007669"/>
    <property type="project" value="InterPro"/>
</dbReference>